<dbReference type="InterPro" id="IPR027417">
    <property type="entry name" value="P-loop_NTPase"/>
</dbReference>
<gene>
    <name evidence="2" type="ORF">D5086_0000314650</name>
</gene>
<dbReference type="PANTHER" id="PTHR14659">
    <property type="entry name" value="ALPHA- AND GAMMA-ADAPTIN-BINDING PROTEIN P34"/>
    <property type="match status" value="1"/>
</dbReference>
<feature type="region of interest" description="Disordered" evidence="1">
    <location>
        <begin position="271"/>
        <end position="290"/>
    </location>
</feature>
<dbReference type="STRING" id="43335.A0A4U5MAK2"/>
<feature type="compositionally biased region" description="Basic and acidic residues" evidence="1">
    <location>
        <begin position="275"/>
        <end position="290"/>
    </location>
</feature>
<name>A0A4U5MAK2_POPAL</name>
<reference evidence="2" key="1">
    <citation type="submission" date="2018-10" db="EMBL/GenBank/DDBJ databases">
        <title>Population genomic analysis revealed the cold adaptation of white poplar.</title>
        <authorList>
            <person name="Liu Y.-J."/>
        </authorList>
    </citation>
    <scope>NUCLEOTIDE SEQUENCE [LARGE SCALE GENOMIC DNA]</scope>
    <source>
        <strain evidence="2">PAL-ZL1</strain>
    </source>
</reference>
<sequence>MSEETKSPDSTSLVTRPGIFSIGSSSVGKRTLLSRMLSLDCEDSFDSSNQVISHGWIINTKYYMADVALWMAHLHEGFSIRSLPFYNKLTALVMVFDLVMLLSSLVALKDWVAGTDISNFLILLCVGNKVDRIPGHPVHAKYRKQLRKTGELGSFDNLSIEFDDLLDDEEEPLREMKRSCIEWCTENGIEYIEACALDVDLDKSMIPKSDNKISRPTLPDKEAEPREDTYGGWVSANGTIANVSENNSIKECENENREKFGIEEIRPSSSAMELLSDKRVVPNVQEPREN</sequence>
<dbReference type="SUPFAM" id="SSF52540">
    <property type="entry name" value="P-loop containing nucleoside triphosphate hydrolases"/>
    <property type="match status" value="1"/>
</dbReference>
<comment type="caution">
    <text evidence="2">The sequence shown here is derived from an EMBL/GenBank/DDBJ whole genome shotgun (WGS) entry which is preliminary data.</text>
</comment>
<proteinExistence type="predicted"/>
<feature type="region of interest" description="Disordered" evidence="1">
    <location>
        <begin position="210"/>
        <end position="232"/>
    </location>
</feature>
<dbReference type="PROSITE" id="PS50007">
    <property type="entry name" value="PIPLC_X_DOMAIN"/>
    <property type="match status" value="1"/>
</dbReference>
<accession>A0A4U5MAK2</accession>
<protein>
    <submittedName>
        <fullName evidence="2">Uncharacterized protein</fullName>
    </submittedName>
</protein>
<organism evidence="2">
    <name type="scientific">Populus alba</name>
    <name type="common">White poplar</name>
    <dbReference type="NCBI Taxonomy" id="43335"/>
    <lineage>
        <taxon>Eukaryota</taxon>
        <taxon>Viridiplantae</taxon>
        <taxon>Streptophyta</taxon>
        <taxon>Embryophyta</taxon>
        <taxon>Tracheophyta</taxon>
        <taxon>Spermatophyta</taxon>
        <taxon>Magnoliopsida</taxon>
        <taxon>eudicotyledons</taxon>
        <taxon>Gunneridae</taxon>
        <taxon>Pentapetalae</taxon>
        <taxon>rosids</taxon>
        <taxon>fabids</taxon>
        <taxon>Malpighiales</taxon>
        <taxon>Salicaceae</taxon>
        <taxon>Saliceae</taxon>
        <taxon>Populus</taxon>
    </lineage>
</organism>
<evidence type="ECO:0000313" key="2">
    <source>
        <dbReference type="EMBL" id="TKR66119.1"/>
    </source>
</evidence>
<dbReference type="PANTHER" id="PTHR14659:SF1">
    <property type="entry name" value="ALPHA- AND GAMMA-ADAPTIN-BINDING PROTEIN P34"/>
    <property type="match status" value="1"/>
</dbReference>
<dbReference type="InterPro" id="IPR019341">
    <property type="entry name" value="Alpha/Gamma-adaptin-bd_p34"/>
</dbReference>
<dbReference type="EMBL" id="RCHU01001223">
    <property type="protein sequence ID" value="TKR66119.1"/>
    <property type="molecule type" value="Genomic_DNA"/>
</dbReference>
<feature type="compositionally biased region" description="Basic and acidic residues" evidence="1">
    <location>
        <begin position="210"/>
        <end position="229"/>
    </location>
</feature>
<evidence type="ECO:0000256" key="1">
    <source>
        <dbReference type="SAM" id="MobiDB-lite"/>
    </source>
</evidence>
<dbReference type="Gene3D" id="3.40.50.300">
    <property type="entry name" value="P-loop containing nucleotide triphosphate hydrolases"/>
    <property type="match status" value="1"/>
</dbReference>
<dbReference type="AlphaFoldDB" id="A0A4U5MAK2"/>